<evidence type="ECO:0000313" key="1">
    <source>
        <dbReference type="EMBL" id="QBJ92621.1"/>
    </source>
</evidence>
<gene>
    <name evidence="1" type="ORF">D0Z67_21565</name>
</gene>
<keyword evidence="2" id="KW-1185">Reference proteome</keyword>
<proteinExistence type="predicted"/>
<dbReference type="EMBL" id="CP032229">
    <property type="protein sequence ID" value="QBJ92621.1"/>
    <property type="molecule type" value="Genomic_DNA"/>
</dbReference>
<protein>
    <submittedName>
        <fullName evidence="1">Uncharacterized protein</fullName>
    </submittedName>
</protein>
<sequence>MLNEDHAAYACILDDKDSPDSDAGALSIKFTPGMRTLFPEDENRSFGAYKAYKLGNGMQATIEAGGADVYFECTSKDRLHPLTVTGTFHNDFDLSSEARFRPLFRSSLKVAKLLKCENDIKFPDPATMKYLPLKKD</sequence>
<accession>A0A4P6U0W4</accession>
<evidence type="ECO:0000313" key="2">
    <source>
        <dbReference type="Proteomes" id="UP000292547"/>
    </source>
</evidence>
<organism evidence="1 2">
    <name type="scientific">Streptomyces seoulensis</name>
    <dbReference type="NCBI Taxonomy" id="73044"/>
    <lineage>
        <taxon>Bacteria</taxon>
        <taxon>Bacillati</taxon>
        <taxon>Actinomycetota</taxon>
        <taxon>Actinomycetes</taxon>
        <taxon>Kitasatosporales</taxon>
        <taxon>Streptomycetaceae</taxon>
        <taxon>Streptomyces</taxon>
    </lineage>
</organism>
<reference evidence="1 2" key="1">
    <citation type="submission" date="2018-08" db="EMBL/GenBank/DDBJ databases">
        <title>The complete genome sequence of Streptomyces seoulensis, a pioneer strain for nickel superoxide dismutase discovery.</title>
        <authorList>
            <person name="Shin J."/>
            <person name="Lee J.-S."/>
            <person name="Lee E.-J."/>
            <person name="Youn H.-D."/>
        </authorList>
    </citation>
    <scope>NUCLEOTIDE SEQUENCE [LARGE SCALE GENOMIC DNA]</scope>
    <source>
        <strain evidence="1 2">KCTC 9819</strain>
    </source>
</reference>
<dbReference type="AlphaFoldDB" id="A0A4P6U0W4"/>
<dbReference type="STRING" id="73044.GCA_000725795_05401"/>
<dbReference type="KEGG" id="sseo:D0Z67_21565"/>
<name>A0A4P6U0W4_STRSO</name>
<dbReference type="Proteomes" id="UP000292547">
    <property type="component" value="Chromosome"/>
</dbReference>